<dbReference type="CDD" id="cd15482">
    <property type="entry name" value="Sialidase_non-viral"/>
    <property type="match status" value="2"/>
</dbReference>
<proteinExistence type="predicted"/>
<keyword evidence="3" id="KW-1185">Reference proteome</keyword>
<dbReference type="AlphaFoldDB" id="A0A078KUL5"/>
<protein>
    <submittedName>
        <fullName evidence="2">Neuraminidase (Sialidase)</fullName>
    </submittedName>
</protein>
<evidence type="ECO:0000256" key="1">
    <source>
        <dbReference type="SAM" id="SignalP"/>
    </source>
</evidence>
<dbReference type="RefSeq" id="WP_043874689.1">
    <property type="nucleotide sequence ID" value="NZ_CCVW01000003.1"/>
</dbReference>
<accession>A0A078KUL5</accession>
<dbReference type="Gene3D" id="2.120.10.10">
    <property type="match status" value="2"/>
</dbReference>
<dbReference type="EMBL" id="CCSB01000003">
    <property type="protein sequence ID" value="CDZ78150.1"/>
    <property type="molecule type" value="Genomic_DNA"/>
</dbReference>
<feature type="chain" id="PRO_5009744011" evidence="1">
    <location>
        <begin position="27"/>
        <end position="559"/>
    </location>
</feature>
<dbReference type="Proteomes" id="UP000044071">
    <property type="component" value="Unassembled WGS sequence"/>
</dbReference>
<reference evidence="2 3" key="1">
    <citation type="submission" date="2014-06" db="EMBL/GenBank/DDBJ databases">
        <authorList>
            <person name="Urmite Genomes Urmite Genomes"/>
        </authorList>
    </citation>
    <scope>NUCLEOTIDE SEQUENCE [LARGE SCALE GENOMIC DNA]</scope>
</reference>
<evidence type="ECO:0000313" key="2">
    <source>
        <dbReference type="EMBL" id="CDZ78150.1"/>
    </source>
</evidence>
<name>A0A078KUL5_9GAMM</name>
<gene>
    <name evidence="2" type="ORF">BN59_02457</name>
</gene>
<sequence length="559" mass="56846">MIKNISVMHPMMSVALLSMGISTAYAVAPFDIAPITPTRVVVPTTGTVSVQYTVTNRGPANWLAMENIPGVSVNPTGINACGNPFYLLTGQSCTLNLRVSSSVVPTTLGIAPKVCQTKADHRTPSQFMCNTPFPANALQVSTAPLPSRQLVAVGSLYNGHQYPTSNSSTTAGFSWSMSYLLDLPISLVNTQGYLNAVSCDSTGLKCVAVGSNESVPLSFSPPGLGIGITYTTTNGGVEWSLSGTQPTPPAGATAVGLYAVNCNSNGTLCTAVGFYVDAAQNYLNLAYYSLDGGSTWTQSTLPPLDPAIYTFNSLNSVSCDATGMNCTAVGAGNNLTQGVSYSVHSTDGGKTWGSAYTVLSGPVAPAGTLASSIFCDAATGLKCAMISSVSGPTTQQLVFSTLYPTSYTTTDGGATWNGPVNLLTIPTATNNSGSSVACDSTVTHCIATGGGSLPSKINLPLVYSSNDGGNSWSAPIILTALEGSTGSASIGNLSCTATGLLCTGVGRATINGVSVNIAYTTFDGGKSWSSPTIVPNSAGGNVIDPNAAFVGVNSLAGSQ</sequence>
<feature type="signal peptide" evidence="1">
    <location>
        <begin position="1"/>
        <end position="26"/>
    </location>
</feature>
<dbReference type="STRING" id="1034943.BN59_02457"/>
<keyword evidence="1" id="KW-0732">Signal</keyword>
<dbReference type="OrthoDB" id="5654229at2"/>
<dbReference type="SUPFAM" id="SSF110296">
    <property type="entry name" value="Oligoxyloglucan reducing end-specific cellobiohydrolase"/>
    <property type="match status" value="1"/>
</dbReference>
<evidence type="ECO:0000313" key="3">
    <source>
        <dbReference type="Proteomes" id="UP000044071"/>
    </source>
</evidence>
<dbReference type="eggNOG" id="ENOG5033N1Y">
    <property type="taxonomic scope" value="Bacteria"/>
</dbReference>
<organism evidence="2 3">
    <name type="scientific">Legionella massiliensis</name>
    <dbReference type="NCBI Taxonomy" id="1034943"/>
    <lineage>
        <taxon>Bacteria</taxon>
        <taxon>Pseudomonadati</taxon>
        <taxon>Pseudomonadota</taxon>
        <taxon>Gammaproteobacteria</taxon>
        <taxon>Legionellales</taxon>
        <taxon>Legionellaceae</taxon>
        <taxon>Legionella</taxon>
    </lineage>
</organism>